<accession>A0A1Q6R6T7</accession>
<dbReference type="InterPro" id="IPR005119">
    <property type="entry name" value="LysR_subst-bd"/>
</dbReference>
<evidence type="ECO:0000313" key="7">
    <source>
        <dbReference type="Proteomes" id="UP000186777"/>
    </source>
</evidence>
<dbReference type="Pfam" id="PF03466">
    <property type="entry name" value="LysR_substrate"/>
    <property type="match status" value="1"/>
</dbReference>
<comment type="similarity">
    <text evidence="1">Belongs to the LysR transcriptional regulatory family.</text>
</comment>
<proteinExistence type="inferred from homology"/>
<dbReference type="InterPro" id="IPR036388">
    <property type="entry name" value="WH-like_DNA-bd_sf"/>
</dbReference>
<dbReference type="GO" id="GO:0000976">
    <property type="term" value="F:transcription cis-regulatory region binding"/>
    <property type="evidence" value="ECO:0007669"/>
    <property type="project" value="TreeGrafter"/>
</dbReference>
<dbReference type="PANTHER" id="PTHR30126">
    <property type="entry name" value="HTH-TYPE TRANSCRIPTIONAL REGULATOR"/>
    <property type="match status" value="1"/>
</dbReference>
<keyword evidence="4" id="KW-0804">Transcription</keyword>
<dbReference type="AlphaFoldDB" id="A0A1Q6R6T7"/>
<evidence type="ECO:0000313" key="6">
    <source>
        <dbReference type="EMBL" id="OLA38084.1"/>
    </source>
</evidence>
<evidence type="ECO:0000256" key="1">
    <source>
        <dbReference type="ARBA" id="ARBA00009437"/>
    </source>
</evidence>
<dbReference type="PROSITE" id="PS50931">
    <property type="entry name" value="HTH_LYSR"/>
    <property type="match status" value="1"/>
</dbReference>
<comment type="caution">
    <text evidence="6">The sequence shown here is derived from an EMBL/GenBank/DDBJ whole genome shotgun (WGS) entry which is preliminary data.</text>
</comment>
<dbReference type="PRINTS" id="PR00039">
    <property type="entry name" value="HTHLYSR"/>
</dbReference>
<dbReference type="PANTHER" id="PTHR30126:SF64">
    <property type="entry name" value="HTH-TYPE TRANSCRIPTIONAL REGULATOR CITR"/>
    <property type="match status" value="1"/>
</dbReference>
<dbReference type="Gene3D" id="1.10.10.10">
    <property type="entry name" value="Winged helix-like DNA-binding domain superfamily/Winged helix DNA-binding domain"/>
    <property type="match status" value="1"/>
</dbReference>
<evidence type="ECO:0000259" key="5">
    <source>
        <dbReference type="PROSITE" id="PS50931"/>
    </source>
</evidence>
<protein>
    <submittedName>
        <fullName evidence="6">LysR family transcriptional regulator</fullName>
    </submittedName>
</protein>
<dbReference type="RefSeq" id="WP_303679637.1">
    <property type="nucleotide sequence ID" value="NZ_MNTG01000025.1"/>
</dbReference>
<dbReference type="InterPro" id="IPR036390">
    <property type="entry name" value="WH_DNA-bd_sf"/>
</dbReference>
<dbReference type="NCBIfam" id="NF040786">
    <property type="entry name" value="LysR_Sec_metab"/>
    <property type="match status" value="1"/>
</dbReference>
<dbReference type="SUPFAM" id="SSF53850">
    <property type="entry name" value="Periplasmic binding protein-like II"/>
    <property type="match status" value="1"/>
</dbReference>
<name>A0A1Q6R6T7_9FIRM</name>
<dbReference type="STRING" id="626940.BHW43_04340"/>
<dbReference type="InterPro" id="IPR000847">
    <property type="entry name" value="LysR_HTH_N"/>
</dbReference>
<dbReference type="InterPro" id="IPR047788">
    <property type="entry name" value="LysR-like_Sec_metab"/>
</dbReference>
<organism evidence="6 7">
    <name type="scientific">Phascolarctobacterium succinatutens</name>
    <dbReference type="NCBI Taxonomy" id="626940"/>
    <lineage>
        <taxon>Bacteria</taxon>
        <taxon>Bacillati</taxon>
        <taxon>Bacillota</taxon>
        <taxon>Negativicutes</taxon>
        <taxon>Acidaminococcales</taxon>
        <taxon>Acidaminococcaceae</taxon>
        <taxon>Phascolarctobacterium</taxon>
    </lineage>
</organism>
<keyword evidence="2" id="KW-0805">Transcription regulation</keyword>
<sequence length="297" mass="33846">MDFKQLQSFVTVVQEESFTQAAGRLFVSQSTVSTHIHQLETELNTKLILRTTKSLQITPKGRELYEYALNILELKERMIQACSIESRRIIHLGASTIPSAYILPQLLADFGKSHQDIYFIIHQSDSQGIINGLKDGLFNLGFIGMSCEDSDFCCQPFCKDRMVVITPVNEHFLRYKQRKENILQELLCEPLILREKGSGSKKMADNFLAHSGISEDELQIIARVNDQETIKNLVAGGMGISIISEKAAHNFLQEKRLLAFELPQAFSERSLYLIYRKNYLLPSYVKEFLGFISKSKL</sequence>
<evidence type="ECO:0000256" key="3">
    <source>
        <dbReference type="ARBA" id="ARBA00023125"/>
    </source>
</evidence>
<gene>
    <name evidence="6" type="ORF">BHW43_04340</name>
</gene>
<keyword evidence="3" id="KW-0238">DNA-binding</keyword>
<feature type="domain" description="HTH lysR-type" evidence="5">
    <location>
        <begin position="1"/>
        <end position="58"/>
    </location>
</feature>
<reference evidence="6 7" key="1">
    <citation type="journal article" date="2016" name="Nat. Biotechnol.">
        <title>Measurement of bacterial replication rates in microbial communities.</title>
        <authorList>
            <person name="Brown C.T."/>
            <person name="Olm M.R."/>
            <person name="Thomas B.C."/>
            <person name="Banfield J.F."/>
        </authorList>
    </citation>
    <scope>NUCLEOTIDE SEQUENCE [LARGE SCALE GENOMIC DNA]</scope>
    <source>
        <strain evidence="6">46_33</strain>
    </source>
</reference>
<dbReference type="FunFam" id="1.10.10.10:FF:000001">
    <property type="entry name" value="LysR family transcriptional regulator"/>
    <property type="match status" value="1"/>
</dbReference>
<dbReference type="Gene3D" id="3.40.190.290">
    <property type="match status" value="1"/>
</dbReference>
<dbReference type="GO" id="GO:0003700">
    <property type="term" value="F:DNA-binding transcription factor activity"/>
    <property type="evidence" value="ECO:0007669"/>
    <property type="project" value="InterPro"/>
</dbReference>
<dbReference type="Proteomes" id="UP000186777">
    <property type="component" value="Unassembled WGS sequence"/>
</dbReference>
<evidence type="ECO:0000256" key="2">
    <source>
        <dbReference type="ARBA" id="ARBA00023015"/>
    </source>
</evidence>
<dbReference type="EMBL" id="MNTG01000025">
    <property type="protein sequence ID" value="OLA38084.1"/>
    <property type="molecule type" value="Genomic_DNA"/>
</dbReference>
<evidence type="ECO:0000256" key="4">
    <source>
        <dbReference type="ARBA" id="ARBA00023163"/>
    </source>
</evidence>
<dbReference type="Pfam" id="PF00126">
    <property type="entry name" value="HTH_1"/>
    <property type="match status" value="1"/>
</dbReference>
<dbReference type="SUPFAM" id="SSF46785">
    <property type="entry name" value="Winged helix' DNA-binding domain"/>
    <property type="match status" value="1"/>
</dbReference>